<feature type="transmembrane region" description="Helical" evidence="8">
    <location>
        <begin position="119"/>
        <end position="137"/>
    </location>
</feature>
<feature type="transmembrane region" description="Helical" evidence="8">
    <location>
        <begin position="144"/>
        <end position="166"/>
    </location>
</feature>
<organism evidence="9 10">
    <name type="scientific">Candidatus Portnoybacteria bacterium RIFCSPHIGHO2_12_FULL_38_9</name>
    <dbReference type="NCBI Taxonomy" id="1801997"/>
    <lineage>
        <taxon>Bacteria</taxon>
        <taxon>Candidatus Portnoyibacteriota</taxon>
    </lineage>
</organism>
<feature type="transmembrane region" description="Helical" evidence="8">
    <location>
        <begin position="33"/>
        <end position="54"/>
    </location>
</feature>
<comment type="caution">
    <text evidence="9">The sequence shown here is derived from an EMBL/GenBank/DDBJ whole genome shotgun (WGS) entry which is preliminary data.</text>
</comment>
<feature type="transmembrane region" description="Helical" evidence="8">
    <location>
        <begin position="357"/>
        <end position="377"/>
    </location>
</feature>
<evidence type="ECO:0000256" key="2">
    <source>
        <dbReference type="ARBA" id="ARBA00022448"/>
    </source>
</evidence>
<evidence type="ECO:0000256" key="5">
    <source>
        <dbReference type="ARBA" id="ARBA00022692"/>
    </source>
</evidence>
<name>A0A1G2FHI5_9BACT</name>
<reference evidence="9 10" key="1">
    <citation type="journal article" date="2016" name="Nat. Commun.">
        <title>Thousands of microbial genomes shed light on interconnected biogeochemical processes in an aquifer system.</title>
        <authorList>
            <person name="Anantharaman K."/>
            <person name="Brown C.T."/>
            <person name="Hug L.A."/>
            <person name="Sharon I."/>
            <person name="Castelle C.J."/>
            <person name="Probst A.J."/>
            <person name="Thomas B.C."/>
            <person name="Singh A."/>
            <person name="Wilkins M.J."/>
            <person name="Karaoz U."/>
            <person name="Brodie E.L."/>
            <person name="Williams K.H."/>
            <person name="Hubbard S.S."/>
            <person name="Banfield J.F."/>
        </authorList>
    </citation>
    <scope>NUCLEOTIDE SEQUENCE [LARGE SCALE GENOMIC DNA]</scope>
</reference>
<evidence type="ECO:0000256" key="8">
    <source>
        <dbReference type="SAM" id="Phobius"/>
    </source>
</evidence>
<accession>A0A1G2FHI5</accession>
<dbReference type="PANTHER" id="PTHR22950">
    <property type="entry name" value="AMINO ACID TRANSPORTER"/>
    <property type="match status" value="1"/>
</dbReference>
<evidence type="ECO:0008006" key="11">
    <source>
        <dbReference type="Google" id="ProtNLM"/>
    </source>
</evidence>
<evidence type="ECO:0000256" key="4">
    <source>
        <dbReference type="ARBA" id="ARBA00022519"/>
    </source>
</evidence>
<dbReference type="Pfam" id="PF03222">
    <property type="entry name" value="Trp_Tyr_perm"/>
    <property type="match status" value="1"/>
</dbReference>
<feature type="transmembrane region" description="Helical" evidence="8">
    <location>
        <begin position="316"/>
        <end position="337"/>
    </location>
</feature>
<gene>
    <name evidence="9" type="ORF">A3J64_00860</name>
</gene>
<feature type="transmembrane region" description="Helical" evidence="8">
    <location>
        <begin position="256"/>
        <end position="280"/>
    </location>
</feature>
<keyword evidence="7 8" id="KW-0472">Membrane</keyword>
<feature type="transmembrane region" description="Helical" evidence="8">
    <location>
        <begin position="81"/>
        <end position="107"/>
    </location>
</feature>
<evidence type="ECO:0000313" key="10">
    <source>
        <dbReference type="Proteomes" id="UP000177061"/>
    </source>
</evidence>
<keyword evidence="5 8" id="KW-0812">Transmembrane</keyword>
<evidence type="ECO:0000256" key="6">
    <source>
        <dbReference type="ARBA" id="ARBA00022989"/>
    </source>
</evidence>
<keyword evidence="3" id="KW-1003">Cell membrane</keyword>
<feature type="transmembrane region" description="Helical" evidence="8">
    <location>
        <begin position="178"/>
        <end position="196"/>
    </location>
</feature>
<sequence length="378" mass="42284">MTKSFIYAFSTLTGTIIGVGFFSLPYIASKVGFWVMLFYFIVLSLVVILVHLLYGEIALRTKGLHRLPGYVDKYFGSGGKIFSLSAAILGGYGALLAYLIVGGQFTFSLLSPIFGGSDLVYTLIYFFFGVFLVYFGIKSIAQIEFFALILFFAVLFLIFWRGSALIEIKNLFVFDKNYLFLPYGPILFSLTGIALMPEIKEMLKDNPKSLKSVVPLAIFVSALAYLFFIYLILGITGQNTSIEAIAGLKTFLGDGLVSLALFFGVLTTFTSFITLGLTLKKVFWYDLKFHKNLSWFLACFVPLALFFLGFKNFITIVGLTGGVMLGIDVLLILFVYLKAKTKGELTPAYSLSLPRPLIYFLILFFILGIIYEIIYFIK</sequence>
<feature type="transmembrane region" description="Helical" evidence="8">
    <location>
        <begin position="7"/>
        <end position="27"/>
    </location>
</feature>
<dbReference type="GO" id="GO:0015179">
    <property type="term" value="F:L-amino acid transmembrane transporter activity"/>
    <property type="evidence" value="ECO:0007669"/>
    <property type="project" value="TreeGrafter"/>
</dbReference>
<evidence type="ECO:0000256" key="3">
    <source>
        <dbReference type="ARBA" id="ARBA00022475"/>
    </source>
</evidence>
<comment type="subcellular location">
    <subcellularLocation>
        <location evidence="1">Cell inner membrane</location>
        <topology evidence="1">Multi-pass membrane protein</topology>
    </subcellularLocation>
</comment>
<feature type="transmembrane region" description="Helical" evidence="8">
    <location>
        <begin position="216"/>
        <end position="236"/>
    </location>
</feature>
<feature type="transmembrane region" description="Helical" evidence="8">
    <location>
        <begin position="292"/>
        <end position="310"/>
    </location>
</feature>
<dbReference type="Proteomes" id="UP000177061">
    <property type="component" value="Unassembled WGS sequence"/>
</dbReference>
<evidence type="ECO:0000256" key="1">
    <source>
        <dbReference type="ARBA" id="ARBA00004429"/>
    </source>
</evidence>
<dbReference type="InterPro" id="IPR018227">
    <property type="entry name" value="Amino_acid_transport_2"/>
</dbReference>
<keyword evidence="4" id="KW-0997">Cell inner membrane</keyword>
<dbReference type="EMBL" id="MHNB01000007">
    <property type="protein sequence ID" value="OGZ37525.1"/>
    <property type="molecule type" value="Genomic_DNA"/>
</dbReference>
<evidence type="ECO:0000313" key="9">
    <source>
        <dbReference type="EMBL" id="OGZ37525.1"/>
    </source>
</evidence>
<dbReference type="STRING" id="1801997.A3J64_00860"/>
<keyword evidence="6 8" id="KW-1133">Transmembrane helix</keyword>
<keyword evidence="2" id="KW-0813">Transport</keyword>
<dbReference type="GO" id="GO:0005886">
    <property type="term" value="C:plasma membrane"/>
    <property type="evidence" value="ECO:0007669"/>
    <property type="project" value="UniProtKB-SubCell"/>
</dbReference>
<dbReference type="AlphaFoldDB" id="A0A1G2FHI5"/>
<evidence type="ECO:0000256" key="7">
    <source>
        <dbReference type="ARBA" id="ARBA00023136"/>
    </source>
</evidence>
<protein>
    <recommendedName>
        <fullName evidence="11">Amino acid transporter transmembrane domain-containing protein</fullName>
    </recommendedName>
</protein>
<dbReference type="Gene3D" id="1.20.1740.10">
    <property type="entry name" value="Amino acid/polyamine transporter I"/>
    <property type="match status" value="1"/>
</dbReference>
<proteinExistence type="predicted"/>